<gene>
    <name evidence="1" type="ORF">V1477_006751</name>
</gene>
<reference evidence="1 2" key="1">
    <citation type="journal article" date="2024" name="Ann. Entomol. Soc. Am.">
        <title>Genomic analyses of the southern and eastern yellowjacket wasps (Hymenoptera: Vespidae) reveal evolutionary signatures of social life.</title>
        <authorList>
            <person name="Catto M.A."/>
            <person name="Caine P.B."/>
            <person name="Orr S.E."/>
            <person name="Hunt B.G."/>
            <person name="Goodisman M.A.D."/>
        </authorList>
    </citation>
    <scope>NUCLEOTIDE SEQUENCE [LARGE SCALE GENOMIC DNA]</scope>
    <source>
        <strain evidence="1">232</strain>
        <tissue evidence="1">Head and thorax</tissue>
    </source>
</reference>
<protein>
    <submittedName>
        <fullName evidence="1">Uncharacterized protein</fullName>
    </submittedName>
</protein>
<organism evidence="1 2">
    <name type="scientific">Vespula maculifrons</name>
    <name type="common">Eastern yellow jacket</name>
    <name type="synonym">Wasp</name>
    <dbReference type="NCBI Taxonomy" id="7453"/>
    <lineage>
        <taxon>Eukaryota</taxon>
        <taxon>Metazoa</taxon>
        <taxon>Ecdysozoa</taxon>
        <taxon>Arthropoda</taxon>
        <taxon>Hexapoda</taxon>
        <taxon>Insecta</taxon>
        <taxon>Pterygota</taxon>
        <taxon>Neoptera</taxon>
        <taxon>Endopterygota</taxon>
        <taxon>Hymenoptera</taxon>
        <taxon>Apocrita</taxon>
        <taxon>Aculeata</taxon>
        <taxon>Vespoidea</taxon>
        <taxon>Vespidae</taxon>
        <taxon>Vespinae</taxon>
        <taxon>Vespula</taxon>
    </lineage>
</organism>
<dbReference type="Proteomes" id="UP001607303">
    <property type="component" value="Unassembled WGS sequence"/>
</dbReference>
<evidence type="ECO:0000313" key="1">
    <source>
        <dbReference type="EMBL" id="KAL2744209.1"/>
    </source>
</evidence>
<dbReference type="EMBL" id="JAYRBN010000050">
    <property type="protein sequence ID" value="KAL2744209.1"/>
    <property type="molecule type" value="Genomic_DNA"/>
</dbReference>
<proteinExistence type="predicted"/>
<comment type="caution">
    <text evidence="1">The sequence shown here is derived from an EMBL/GenBank/DDBJ whole genome shotgun (WGS) entry which is preliminary data.</text>
</comment>
<name>A0ABD2CHL0_VESMC</name>
<keyword evidence="2" id="KW-1185">Reference proteome</keyword>
<accession>A0ABD2CHL0</accession>
<sequence>MANVASQRAVNRANLCTDERRECVVLLMSCNEARDKSNNELIVLYTLNTIKKEKKDIAFSGYLRITPYLGSNCNRQPGSLTAMRADKAYTARDFRALIPGRISMEAALRNPAFESNYKQSQDASYSLTLFQALL</sequence>
<dbReference type="AlphaFoldDB" id="A0ABD2CHL0"/>
<evidence type="ECO:0000313" key="2">
    <source>
        <dbReference type="Proteomes" id="UP001607303"/>
    </source>
</evidence>